<name>X1H0T4_9ZZZZ</name>
<dbReference type="InterPro" id="IPR001980">
    <property type="entry name" value="PPAT"/>
</dbReference>
<dbReference type="HAMAP" id="MF_00151">
    <property type="entry name" value="PPAT_bact"/>
    <property type="match status" value="1"/>
</dbReference>
<keyword evidence="3" id="KW-0963">Cytoplasm</keyword>
<evidence type="ECO:0000256" key="4">
    <source>
        <dbReference type="ARBA" id="ARBA00022679"/>
    </source>
</evidence>
<dbReference type="GO" id="GO:0015937">
    <property type="term" value="P:coenzyme A biosynthetic process"/>
    <property type="evidence" value="ECO:0007669"/>
    <property type="project" value="UniProtKB-KW"/>
</dbReference>
<dbReference type="PRINTS" id="PR01020">
    <property type="entry name" value="LPSBIOSNTHSS"/>
</dbReference>
<dbReference type="GO" id="GO:0004595">
    <property type="term" value="F:pantetheine-phosphate adenylyltransferase activity"/>
    <property type="evidence" value="ECO:0007669"/>
    <property type="project" value="UniProtKB-EC"/>
</dbReference>
<organism evidence="12">
    <name type="scientific">marine sediment metagenome</name>
    <dbReference type="NCBI Taxonomy" id="412755"/>
    <lineage>
        <taxon>unclassified sequences</taxon>
        <taxon>metagenomes</taxon>
        <taxon>ecological metagenomes</taxon>
    </lineage>
</organism>
<evidence type="ECO:0000256" key="5">
    <source>
        <dbReference type="ARBA" id="ARBA00022695"/>
    </source>
</evidence>
<dbReference type="EC" id="2.7.7.3" evidence="1"/>
<reference evidence="12" key="1">
    <citation type="journal article" date="2014" name="Front. Microbiol.">
        <title>High frequency of phylogenetically diverse reductive dehalogenase-homologous genes in deep subseafloor sedimentary metagenomes.</title>
        <authorList>
            <person name="Kawai M."/>
            <person name="Futagami T."/>
            <person name="Toyoda A."/>
            <person name="Takaki Y."/>
            <person name="Nishi S."/>
            <person name="Hori S."/>
            <person name="Arai W."/>
            <person name="Tsubouchi T."/>
            <person name="Morono Y."/>
            <person name="Uchiyama I."/>
            <person name="Ito T."/>
            <person name="Fujiyama A."/>
            <person name="Inagaki F."/>
            <person name="Takami H."/>
        </authorList>
    </citation>
    <scope>NUCLEOTIDE SEQUENCE</scope>
    <source>
        <strain evidence="12">Expedition CK06-06</strain>
    </source>
</reference>
<dbReference type="PANTHER" id="PTHR21342:SF1">
    <property type="entry name" value="PHOSPHOPANTETHEINE ADENYLYLTRANSFERASE"/>
    <property type="match status" value="1"/>
</dbReference>
<keyword evidence="5" id="KW-0548">Nucleotidyltransferase</keyword>
<sequence length="161" mass="17985">MSIAIYPGSFDPITNGHLDIATRAAKIFEKLIIGVFDTPNKPILFTTEERVELIRQTIADLPNIEVQSFSGLTVDFAKRVKAKAMVRGLRMSADFEREFDMAMMNKKLSPELELVCLMPRVEYQFLSSSLLKEAASLGGDIEDLVPKHVASALRKKFHGKA</sequence>
<keyword evidence="6" id="KW-0547">Nucleotide-binding</keyword>
<keyword evidence="7" id="KW-0067">ATP-binding</keyword>
<dbReference type="InterPro" id="IPR014729">
    <property type="entry name" value="Rossmann-like_a/b/a_fold"/>
</dbReference>
<dbReference type="GO" id="GO:0005524">
    <property type="term" value="F:ATP binding"/>
    <property type="evidence" value="ECO:0007669"/>
    <property type="project" value="UniProtKB-KW"/>
</dbReference>
<evidence type="ECO:0000256" key="1">
    <source>
        <dbReference type="ARBA" id="ARBA00012392"/>
    </source>
</evidence>
<evidence type="ECO:0000256" key="6">
    <source>
        <dbReference type="ARBA" id="ARBA00022741"/>
    </source>
</evidence>
<dbReference type="NCBIfam" id="TIGR00125">
    <property type="entry name" value="cyt_tran_rel"/>
    <property type="match status" value="1"/>
</dbReference>
<evidence type="ECO:0000313" key="12">
    <source>
        <dbReference type="EMBL" id="GAH63776.1"/>
    </source>
</evidence>
<comment type="caution">
    <text evidence="12">The sequence shown here is derived from an EMBL/GenBank/DDBJ whole genome shotgun (WGS) entry which is preliminary data.</text>
</comment>
<evidence type="ECO:0000256" key="7">
    <source>
        <dbReference type="ARBA" id="ARBA00022840"/>
    </source>
</evidence>
<evidence type="ECO:0000256" key="9">
    <source>
        <dbReference type="ARBA" id="ARBA00022993"/>
    </source>
</evidence>
<keyword evidence="8" id="KW-0460">Magnesium</keyword>
<comment type="catalytic activity">
    <reaction evidence="10">
        <text>(R)-4'-phosphopantetheine + ATP + H(+) = 3'-dephospho-CoA + diphosphate</text>
        <dbReference type="Rhea" id="RHEA:19801"/>
        <dbReference type="ChEBI" id="CHEBI:15378"/>
        <dbReference type="ChEBI" id="CHEBI:30616"/>
        <dbReference type="ChEBI" id="CHEBI:33019"/>
        <dbReference type="ChEBI" id="CHEBI:57328"/>
        <dbReference type="ChEBI" id="CHEBI:61723"/>
        <dbReference type="EC" id="2.7.7.3"/>
    </reaction>
</comment>
<dbReference type="Pfam" id="PF01467">
    <property type="entry name" value="CTP_transf_like"/>
    <property type="match status" value="1"/>
</dbReference>
<protein>
    <recommendedName>
        <fullName evidence="2">Phosphopantetheine adenylyltransferase</fullName>
        <ecNumber evidence="1">2.7.7.3</ecNumber>
    </recommendedName>
</protein>
<evidence type="ECO:0000256" key="3">
    <source>
        <dbReference type="ARBA" id="ARBA00022490"/>
    </source>
</evidence>
<evidence type="ECO:0000259" key="11">
    <source>
        <dbReference type="Pfam" id="PF01467"/>
    </source>
</evidence>
<feature type="domain" description="Cytidyltransferase-like" evidence="11">
    <location>
        <begin position="5"/>
        <end position="133"/>
    </location>
</feature>
<dbReference type="AlphaFoldDB" id="X1H0T4"/>
<keyword evidence="4" id="KW-0808">Transferase</keyword>
<evidence type="ECO:0000256" key="2">
    <source>
        <dbReference type="ARBA" id="ARBA00013868"/>
    </source>
</evidence>
<dbReference type="Gene3D" id="3.40.50.620">
    <property type="entry name" value="HUPs"/>
    <property type="match status" value="1"/>
</dbReference>
<dbReference type="SUPFAM" id="SSF52374">
    <property type="entry name" value="Nucleotidylyl transferase"/>
    <property type="match status" value="1"/>
</dbReference>
<dbReference type="CDD" id="cd02163">
    <property type="entry name" value="PPAT"/>
    <property type="match status" value="1"/>
</dbReference>
<evidence type="ECO:0000256" key="8">
    <source>
        <dbReference type="ARBA" id="ARBA00022842"/>
    </source>
</evidence>
<proteinExistence type="inferred from homology"/>
<keyword evidence="9" id="KW-0173">Coenzyme A biosynthesis</keyword>
<dbReference type="PANTHER" id="PTHR21342">
    <property type="entry name" value="PHOSPHOPANTETHEINE ADENYLYLTRANSFERASE"/>
    <property type="match status" value="1"/>
</dbReference>
<evidence type="ECO:0000256" key="10">
    <source>
        <dbReference type="ARBA" id="ARBA00029346"/>
    </source>
</evidence>
<dbReference type="EMBL" id="BARU01027832">
    <property type="protein sequence ID" value="GAH63776.1"/>
    <property type="molecule type" value="Genomic_DNA"/>
</dbReference>
<accession>X1H0T4</accession>
<dbReference type="NCBIfam" id="TIGR01510">
    <property type="entry name" value="coaD_prev_kdtB"/>
    <property type="match status" value="1"/>
</dbReference>
<dbReference type="InterPro" id="IPR004821">
    <property type="entry name" value="Cyt_trans-like"/>
</dbReference>
<gene>
    <name evidence="12" type="ORF">S03H2_44507</name>
</gene>